<dbReference type="Proteomes" id="UP000664132">
    <property type="component" value="Unassembled WGS sequence"/>
</dbReference>
<feature type="region of interest" description="Disordered" evidence="1">
    <location>
        <begin position="234"/>
        <end position="260"/>
    </location>
</feature>
<organism evidence="3 4">
    <name type="scientific">Cadophora malorum</name>
    <dbReference type="NCBI Taxonomy" id="108018"/>
    <lineage>
        <taxon>Eukaryota</taxon>
        <taxon>Fungi</taxon>
        <taxon>Dikarya</taxon>
        <taxon>Ascomycota</taxon>
        <taxon>Pezizomycotina</taxon>
        <taxon>Leotiomycetes</taxon>
        <taxon>Helotiales</taxon>
        <taxon>Ploettnerulaceae</taxon>
        <taxon>Cadophora</taxon>
    </lineage>
</organism>
<dbReference type="Pfam" id="PF10159">
    <property type="entry name" value="MMtag"/>
    <property type="match status" value="1"/>
</dbReference>
<dbReference type="PANTHER" id="PTHR14580">
    <property type="entry name" value="MULTIPLE MYELOMA TUMOR-ASSOCIATED PROTEIN 2 FAMILY MEMBER"/>
    <property type="match status" value="1"/>
</dbReference>
<dbReference type="InterPro" id="IPR039207">
    <property type="entry name" value="MMTAG2-like"/>
</dbReference>
<dbReference type="InterPro" id="IPR019315">
    <property type="entry name" value="MMTA2_N"/>
</dbReference>
<sequence>MDLLSSIRKQGSRGGVNFSWDDVQTSQHRENYLGHSLMAPVGRWQKGKDLSWYAKADDAKGDNGETAEEKKARERREEIKRIKEAEEDALARALGLPVADRNVTGSNAISVSEVNRAVKEAGVGEEDEVEDMGKGKGFGGFVGKVEGGDRMEGDMRPVEDGGLAERDRKEVVVARGDIDVIAIDQEVARDGGIGPGAGKDTEHVDLVRNGRRGSPEIAVLRGRIGDIEAGVRIEEGAEMSGRSEEGVKGPEGADHQRDLGEVDPQILETTEEAGVKTVKDVKGTLSWT</sequence>
<dbReference type="AlphaFoldDB" id="A0A8H7W1S8"/>
<dbReference type="EMBL" id="JAFJYH010000424">
    <property type="protein sequence ID" value="KAG4411957.1"/>
    <property type="molecule type" value="Genomic_DNA"/>
</dbReference>
<comment type="caution">
    <text evidence="3">The sequence shown here is derived from an EMBL/GenBank/DDBJ whole genome shotgun (WGS) entry which is preliminary data.</text>
</comment>
<keyword evidence="4" id="KW-1185">Reference proteome</keyword>
<accession>A0A8H7W1S8</accession>
<feature type="domain" description="Multiple myeloma tumor-associated protein 2-like N-terminal" evidence="2">
    <location>
        <begin position="11"/>
        <end position="95"/>
    </location>
</feature>
<feature type="region of interest" description="Disordered" evidence="1">
    <location>
        <begin position="55"/>
        <end position="76"/>
    </location>
</feature>
<name>A0A8H7W1S8_9HELO</name>
<evidence type="ECO:0000313" key="4">
    <source>
        <dbReference type="Proteomes" id="UP000664132"/>
    </source>
</evidence>
<gene>
    <name evidence="3" type="ORF">IFR04_014907</name>
</gene>
<protein>
    <recommendedName>
        <fullName evidence="2">Multiple myeloma tumor-associated protein 2-like N-terminal domain-containing protein</fullName>
    </recommendedName>
</protein>
<proteinExistence type="predicted"/>
<dbReference type="PANTHER" id="PTHR14580:SF0">
    <property type="entry name" value="MULTIPLE MYELOMA TUMOR-ASSOCIATED PROTEIN 2"/>
    <property type="match status" value="1"/>
</dbReference>
<reference evidence="3" key="1">
    <citation type="submission" date="2021-02" db="EMBL/GenBank/DDBJ databases">
        <title>Genome sequence Cadophora malorum strain M34.</title>
        <authorList>
            <person name="Stefanovic E."/>
            <person name="Vu D."/>
            <person name="Scully C."/>
            <person name="Dijksterhuis J."/>
            <person name="Roader J."/>
            <person name="Houbraken J."/>
        </authorList>
    </citation>
    <scope>NUCLEOTIDE SEQUENCE</scope>
    <source>
        <strain evidence="3">M34</strain>
    </source>
</reference>
<dbReference type="OrthoDB" id="5390672at2759"/>
<evidence type="ECO:0000313" key="3">
    <source>
        <dbReference type="EMBL" id="KAG4411957.1"/>
    </source>
</evidence>
<feature type="compositionally biased region" description="Basic and acidic residues" evidence="1">
    <location>
        <begin position="146"/>
        <end position="163"/>
    </location>
</feature>
<feature type="region of interest" description="Disordered" evidence="1">
    <location>
        <begin position="122"/>
        <end position="163"/>
    </location>
</feature>
<evidence type="ECO:0000256" key="1">
    <source>
        <dbReference type="SAM" id="MobiDB-lite"/>
    </source>
</evidence>
<evidence type="ECO:0000259" key="2">
    <source>
        <dbReference type="Pfam" id="PF10159"/>
    </source>
</evidence>